<evidence type="ECO:0000313" key="4">
    <source>
        <dbReference type="Proteomes" id="UP001055303"/>
    </source>
</evidence>
<reference evidence="2 3" key="1">
    <citation type="submission" date="2019-06" db="EMBL/GenBank/DDBJ databases">
        <authorList>
            <person name="Rodrigo-Torres L."/>
            <person name="Arahal R. D."/>
            <person name="Lucena T."/>
        </authorList>
    </citation>
    <scope>NUCLEOTIDE SEQUENCE [LARGE SCALE GENOMIC DNA]</scope>
    <source>
        <strain evidence="2 3">SW08-7</strain>
    </source>
</reference>
<dbReference type="RefSeq" id="WP_144761640.1">
    <property type="nucleotide sequence ID" value="NZ_BPQI01000171.1"/>
</dbReference>
<evidence type="ECO:0000313" key="1">
    <source>
        <dbReference type="EMBL" id="GJD58813.1"/>
    </source>
</evidence>
<reference evidence="1" key="3">
    <citation type="submission" date="2021-08" db="EMBL/GenBank/DDBJ databases">
        <authorList>
            <person name="Tani A."/>
            <person name="Ola A."/>
            <person name="Ogura Y."/>
            <person name="Katsura K."/>
            <person name="Hayashi T."/>
        </authorList>
    </citation>
    <scope>NUCLEOTIDE SEQUENCE</scope>
    <source>
        <strain evidence="1">DSM 22415</strain>
    </source>
</reference>
<name>A0A564FUY5_9HYPH</name>
<organism evidence="2 3">
    <name type="scientific">Methylobacterium dankookense</name>
    <dbReference type="NCBI Taxonomy" id="560405"/>
    <lineage>
        <taxon>Bacteria</taxon>
        <taxon>Pseudomonadati</taxon>
        <taxon>Pseudomonadota</taxon>
        <taxon>Alphaproteobacteria</taxon>
        <taxon>Hyphomicrobiales</taxon>
        <taxon>Methylobacteriaceae</taxon>
        <taxon>Methylobacterium</taxon>
    </lineage>
</organism>
<evidence type="ECO:0000313" key="2">
    <source>
        <dbReference type="EMBL" id="VUF11566.1"/>
    </source>
</evidence>
<dbReference type="Proteomes" id="UP000401717">
    <property type="component" value="Unassembled WGS sequence"/>
</dbReference>
<protein>
    <recommendedName>
        <fullName evidence="5">PilZ domain-containing protein</fullName>
    </recommendedName>
</protein>
<dbReference type="AlphaFoldDB" id="A0A564FUY5"/>
<proteinExistence type="predicted"/>
<dbReference type="EMBL" id="CABFVH010000005">
    <property type="protein sequence ID" value="VUF11566.1"/>
    <property type="molecule type" value="Genomic_DNA"/>
</dbReference>
<keyword evidence="4" id="KW-1185">Reference proteome</keyword>
<accession>A0A564FUY5</accession>
<dbReference type="EMBL" id="BPQI01000171">
    <property type="protein sequence ID" value="GJD58813.1"/>
    <property type="molecule type" value="Genomic_DNA"/>
</dbReference>
<gene>
    <name evidence="1" type="ORF">IFDJLNFL_4738</name>
    <name evidence="2" type="ORF">MTDSW087_01249</name>
</gene>
<dbReference type="OrthoDB" id="8448675at2"/>
<evidence type="ECO:0000313" key="3">
    <source>
        <dbReference type="Proteomes" id="UP000401717"/>
    </source>
</evidence>
<reference evidence="1" key="2">
    <citation type="journal article" date="2021" name="Front. Microbiol.">
        <title>Comprehensive Comparative Genomics and Phenotyping of Methylobacterium Species.</title>
        <authorList>
            <person name="Alessa O."/>
            <person name="Ogura Y."/>
            <person name="Fujitani Y."/>
            <person name="Takami H."/>
            <person name="Hayashi T."/>
            <person name="Sahin N."/>
            <person name="Tani A."/>
        </authorList>
    </citation>
    <scope>NUCLEOTIDE SEQUENCE</scope>
    <source>
        <strain evidence="1">DSM 22415</strain>
    </source>
</reference>
<evidence type="ECO:0008006" key="5">
    <source>
        <dbReference type="Google" id="ProtNLM"/>
    </source>
</evidence>
<sequence length="83" mass="9280">MFERRVAERVRIDESGIITVDEHTTLPCIVYDLSETGVRLTMPTTHAVPETFLLDAPCFGSGVCEVAWRTEESIGAHLTRFPT</sequence>
<dbReference type="Proteomes" id="UP001055303">
    <property type="component" value="Unassembled WGS sequence"/>
</dbReference>
<dbReference type="SUPFAM" id="SSF141371">
    <property type="entry name" value="PilZ domain-like"/>
    <property type="match status" value="1"/>
</dbReference>